<dbReference type="RefSeq" id="WP_101539430.1">
    <property type="nucleotide sequence ID" value="NZ_PKGS01000001.1"/>
</dbReference>
<reference evidence="1 2" key="1">
    <citation type="submission" date="2017-12" db="EMBL/GenBank/DDBJ databases">
        <title>Phylogenetic diversity of female urinary microbiome.</title>
        <authorList>
            <person name="Thomas-White K."/>
            <person name="Wolfe A.J."/>
        </authorList>
    </citation>
    <scope>NUCLEOTIDE SEQUENCE [LARGE SCALE GENOMIC DNA]</scope>
    <source>
        <strain evidence="1 2">UMB0119</strain>
    </source>
</reference>
<accession>A0A2I1MAV4</accession>
<gene>
    <name evidence="1" type="ORF">CYJ34_00710</name>
</gene>
<keyword evidence="2" id="KW-1185">Reference proteome</keyword>
<organism evidence="1 2">
    <name type="scientific">Anaerococcus octavius</name>
    <dbReference type="NCBI Taxonomy" id="54007"/>
    <lineage>
        <taxon>Bacteria</taxon>
        <taxon>Bacillati</taxon>
        <taxon>Bacillota</taxon>
        <taxon>Tissierellia</taxon>
        <taxon>Tissierellales</taxon>
        <taxon>Peptoniphilaceae</taxon>
        <taxon>Anaerococcus</taxon>
    </lineage>
</organism>
<evidence type="ECO:0008006" key="3">
    <source>
        <dbReference type="Google" id="ProtNLM"/>
    </source>
</evidence>
<dbReference type="AlphaFoldDB" id="A0A2I1MAV4"/>
<dbReference type="Proteomes" id="UP000234335">
    <property type="component" value="Unassembled WGS sequence"/>
</dbReference>
<proteinExistence type="predicted"/>
<protein>
    <recommendedName>
        <fullName evidence="3">Lipoprotein</fullName>
    </recommendedName>
</protein>
<evidence type="ECO:0000313" key="1">
    <source>
        <dbReference type="EMBL" id="PKZ17261.1"/>
    </source>
</evidence>
<name>A0A2I1MAV4_9FIRM</name>
<dbReference type="PROSITE" id="PS51257">
    <property type="entry name" value="PROKAR_LIPOPROTEIN"/>
    <property type="match status" value="1"/>
</dbReference>
<sequence>MKKILYLIAVIFLAACGQKEINEPKEEKILAPLEITKNDYDSFFLKGKKYLLPLSYDDFANNGIKLNEDEFYYPQINKNSQAMANLKADEVDLGATFKNDKSHAMDIKKSKIIELYINNNGKNKDFSISGLAWGDSYQKAKKTLKNLHIDEASKDSERTLNYNTDNNYVSLYFKDNKLCSAAIFSKSYMRDESYINGEFVVFGQTLKFPFTINDLESMLATNININRDYQKLDPKDKLTIKIYSPLFDSSEIKLVASGLDFELKNTSDKPVDIKDAQVISVRSDNSSDISIGNIYVGASIDELKIVDKKNQNPNRLNIEGKVNDHLTKFIFNADNDTDYIYYADDEMVKHIEIINTKEQ</sequence>
<dbReference type="EMBL" id="PKGS01000001">
    <property type="protein sequence ID" value="PKZ17261.1"/>
    <property type="molecule type" value="Genomic_DNA"/>
</dbReference>
<comment type="caution">
    <text evidence="1">The sequence shown here is derived from an EMBL/GenBank/DDBJ whole genome shotgun (WGS) entry which is preliminary data.</text>
</comment>
<evidence type="ECO:0000313" key="2">
    <source>
        <dbReference type="Proteomes" id="UP000234335"/>
    </source>
</evidence>